<dbReference type="EMBL" id="JAUSQZ010000001">
    <property type="protein sequence ID" value="MDP9830731.1"/>
    <property type="molecule type" value="Genomic_DNA"/>
</dbReference>
<dbReference type="Proteomes" id="UP001235712">
    <property type="component" value="Unassembled WGS sequence"/>
</dbReference>
<reference evidence="2 3" key="1">
    <citation type="submission" date="2023-07" db="EMBL/GenBank/DDBJ databases">
        <title>Sequencing the genomes of 1000 actinobacteria strains.</title>
        <authorList>
            <person name="Klenk H.-P."/>
        </authorList>
    </citation>
    <scope>NUCLEOTIDE SEQUENCE [LARGE SCALE GENOMIC DNA]</scope>
    <source>
        <strain evidence="2 3">DSM 44388</strain>
    </source>
</reference>
<sequence>MHTLKRIVVLATAMSLVGLGSVGAVSASAAPAPTAVTGASSSLSPALGAAQVVGTSKVAKAARIKKTKIVALSPFRPSGYLKKAWSSDVRPGTAPTGDGGSDCSWSSVSALNDGTYECVPTVLGAAFCWASPKYPGRVLCLESAWSRHLRDYQASNLPRTHAPRRAQPLAMELSDGSRYELKTGGTYPARQDGLFGMYLCANKVCASKDKDLAILSAGGHGVNRSRAVWTVRVGEVGGGDETFPAPKRYQVRKAWFIRNDIR</sequence>
<name>A0ABT9PE08_9ACTN</name>
<keyword evidence="1" id="KW-0732">Signal</keyword>
<feature type="chain" id="PRO_5045566223" description="Secreted protein" evidence="1">
    <location>
        <begin position="30"/>
        <end position="262"/>
    </location>
</feature>
<keyword evidence="3" id="KW-1185">Reference proteome</keyword>
<gene>
    <name evidence="2" type="ORF">J2S57_006480</name>
</gene>
<protein>
    <recommendedName>
        <fullName evidence="4">Secreted protein</fullName>
    </recommendedName>
</protein>
<proteinExistence type="predicted"/>
<comment type="caution">
    <text evidence="2">The sequence shown here is derived from an EMBL/GenBank/DDBJ whole genome shotgun (WGS) entry which is preliminary data.</text>
</comment>
<feature type="signal peptide" evidence="1">
    <location>
        <begin position="1"/>
        <end position="29"/>
    </location>
</feature>
<evidence type="ECO:0000313" key="3">
    <source>
        <dbReference type="Proteomes" id="UP001235712"/>
    </source>
</evidence>
<evidence type="ECO:0000313" key="2">
    <source>
        <dbReference type="EMBL" id="MDP9830731.1"/>
    </source>
</evidence>
<evidence type="ECO:0000256" key="1">
    <source>
        <dbReference type="SAM" id="SignalP"/>
    </source>
</evidence>
<dbReference type="RefSeq" id="WP_307249820.1">
    <property type="nucleotide sequence ID" value="NZ_JAUSQZ010000001.1"/>
</dbReference>
<evidence type="ECO:0008006" key="4">
    <source>
        <dbReference type="Google" id="ProtNLM"/>
    </source>
</evidence>
<organism evidence="2 3">
    <name type="scientific">Kineosporia succinea</name>
    <dbReference type="NCBI Taxonomy" id="84632"/>
    <lineage>
        <taxon>Bacteria</taxon>
        <taxon>Bacillati</taxon>
        <taxon>Actinomycetota</taxon>
        <taxon>Actinomycetes</taxon>
        <taxon>Kineosporiales</taxon>
        <taxon>Kineosporiaceae</taxon>
        <taxon>Kineosporia</taxon>
    </lineage>
</organism>
<accession>A0ABT9PE08</accession>